<dbReference type="Proteomes" id="UP000299102">
    <property type="component" value="Unassembled WGS sequence"/>
</dbReference>
<feature type="region of interest" description="Disordered" evidence="1">
    <location>
        <begin position="1"/>
        <end position="34"/>
    </location>
</feature>
<organism evidence="2 3">
    <name type="scientific">Eumeta variegata</name>
    <name type="common">Bagworm moth</name>
    <name type="synonym">Eumeta japonica</name>
    <dbReference type="NCBI Taxonomy" id="151549"/>
    <lineage>
        <taxon>Eukaryota</taxon>
        <taxon>Metazoa</taxon>
        <taxon>Ecdysozoa</taxon>
        <taxon>Arthropoda</taxon>
        <taxon>Hexapoda</taxon>
        <taxon>Insecta</taxon>
        <taxon>Pterygota</taxon>
        <taxon>Neoptera</taxon>
        <taxon>Endopterygota</taxon>
        <taxon>Lepidoptera</taxon>
        <taxon>Glossata</taxon>
        <taxon>Ditrysia</taxon>
        <taxon>Tineoidea</taxon>
        <taxon>Psychidae</taxon>
        <taxon>Oiketicinae</taxon>
        <taxon>Eumeta</taxon>
    </lineage>
</organism>
<name>A0A4C1ZXL1_EUMVA</name>
<proteinExistence type="predicted"/>
<accession>A0A4C1ZXL1</accession>
<evidence type="ECO:0000256" key="1">
    <source>
        <dbReference type="SAM" id="MobiDB-lite"/>
    </source>
</evidence>
<dbReference type="AlphaFoldDB" id="A0A4C1ZXL1"/>
<evidence type="ECO:0000313" key="2">
    <source>
        <dbReference type="EMBL" id="GBP92242.1"/>
    </source>
</evidence>
<protein>
    <submittedName>
        <fullName evidence="2">Uncharacterized protein</fullName>
    </submittedName>
</protein>
<comment type="caution">
    <text evidence="2">The sequence shown here is derived from an EMBL/GenBank/DDBJ whole genome shotgun (WGS) entry which is preliminary data.</text>
</comment>
<evidence type="ECO:0000313" key="3">
    <source>
        <dbReference type="Proteomes" id="UP000299102"/>
    </source>
</evidence>
<keyword evidence="3" id="KW-1185">Reference proteome</keyword>
<sequence>MGRPSKPAANRSHPYPTADEQLAKTAGAPARRAVPAPANVVAHVRAAAARKHFKTPATRPPPPARVGGRTLMYVRRERHVYKTIRTLRYILKPSVSRTLQRRRAVLVGISHTAGRSVGDDRRCFVTWSPGGAWAAEQMTVAAALEGFSPFVGGPGAATSARVRQRVRKLALPHDVDALAQWIDESESVFVSIASRARIAGGK</sequence>
<reference evidence="2 3" key="1">
    <citation type="journal article" date="2019" name="Commun. Biol.">
        <title>The bagworm genome reveals a unique fibroin gene that provides high tensile strength.</title>
        <authorList>
            <person name="Kono N."/>
            <person name="Nakamura H."/>
            <person name="Ohtoshi R."/>
            <person name="Tomita M."/>
            <person name="Numata K."/>
            <person name="Arakawa K."/>
        </authorList>
    </citation>
    <scope>NUCLEOTIDE SEQUENCE [LARGE SCALE GENOMIC DNA]</scope>
</reference>
<dbReference type="EMBL" id="BGZK01002252">
    <property type="protein sequence ID" value="GBP92242.1"/>
    <property type="molecule type" value="Genomic_DNA"/>
</dbReference>
<gene>
    <name evidence="2" type="ORF">EVAR_67124_1</name>
</gene>